<feature type="transmembrane region" description="Helical" evidence="6">
    <location>
        <begin position="246"/>
        <end position="265"/>
    </location>
</feature>
<dbReference type="Pfam" id="PF03239">
    <property type="entry name" value="FTR1"/>
    <property type="match status" value="1"/>
</dbReference>
<dbReference type="EMBL" id="AY458650">
    <property type="protein sequence ID" value="AAR38478.1"/>
    <property type="molecule type" value="Genomic_DNA"/>
</dbReference>
<feature type="transmembrane region" description="Helical" evidence="6">
    <location>
        <begin position="39"/>
        <end position="61"/>
    </location>
</feature>
<accession>Q6SEU4</accession>
<name>Q6SEU4_9BACT</name>
<dbReference type="AlphaFoldDB" id="Q6SEU4"/>
<evidence type="ECO:0000256" key="5">
    <source>
        <dbReference type="ARBA" id="ARBA00023136"/>
    </source>
</evidence>
<dbReference type="InterPro" id="IPR004923">
    <property type="entry name" value="FTR1/Fip1/EfeU"/>
</dbReference>
<evidence type="ECO:0000313" key="7">
    <source>
        <dbReference type="EMBL" id="AAR38478.1"/>
    </source>
</evidence>
<gene>
    <name evidence="7" type="ORF">MBMO_EBAC750-10A10.4</name>
</gene>
<evidence type="ECO:0000256" key="6">
    <source>
        <dbReference type="SAM" id="Phobius"/>
    </source>
</evidence>
<dbReference type="PANTHER" id="PTHR31632">
    <property type="entry name" value="IRON TRANSPORTER FTH1"/>
    <property type="match status" value="1"/>
</dbReference>
<keyword evidence="5 6" id="KW-0472">Membrane</keyword>
<proteinExistence type="inferred from homology"/>
<evidence type="ECO:0000256" key="2">
    <source>
        <dbReference type="ARBA" id="ARBA00008333"/>
    </source>
</evidence>
<feature type="transmembrane region" description="Helical" evidence="6">
    <location>
        <begin position="73"/>
        <end position="95"/>
    </location>
</feature>
<organism evidence="7">
    <name type="scientific">uncultured marine bacterium 583</name>
    <dbReference type="NCBI Taxonomy" id="257403"/>
    <lineage>
        <taxon>Bacteria</taxon>
        <taxon>environmental samples</taxon>
    </lineage>
</organism>
<reference evidence="7" key="1">
    <citation type="submission" date="2003-11" db="EMBL/GenBank/DDBJ databases">
        <authorList>
            <person name="Heidelberg J.F."/>
            <person name="Eisen J.A."/>
            <person name="Nelson W.C."/>
            <person name="DeLong E.F."/>
        </authorList>
    </citation>
    <scope>NUCLEOTIDE SEQUENCE</scope>
</reference>
<dbReference type="PANTHER" id="PTHR31632:SF2">
    <property type="entry name" value="PLASMA MEMBRANE IRON PERMEASE"/>
    <property type="match status" value="1"/>
</dbReference>
<dbReference type="GO" id="GO:0015093">
    <property type="term" value="F:ferrous iron transmembrane transporter activity"/>
    <property type="evidence" value="ECO:0007669"/>
    <property type="project" value="TreeGrafter"/>
</dbReference>
<evidence type="ECO:0000256" key="4">
    <source>
        <dbReference type="ARBA" id="ARBA00022989"/>
    </source>
</evidence>
<feature type="transmembrane region" description="Helical" evidence="6">
    <location>
        <begin position="116"/>
        <end position="139"/>
    </location>
</feature>
<comment type="similarity">
    <text evidence="2">Belongs to the oxidase-dependent Fe transporter (OFeT) (TC 9.A.10.1) family.</text>
</comment>
<reference evidence="7" key="2">
    <citation type="submission" date="2003-12" db="EMBL/GenBank/DDBJ databases">
        <title>Monterey Bay Coastal Ocean Microbial Observatory environmental clone sequencing.</title>
        <authorList>
            <person name="DeLong E.F."/>
        </authorList>
    </citation>
    <scope>NUCLEOTIDE SEQUENCE</scope>
</reference>
<dbReference type="GO" id="GO:0033573">
    <property type="term" value="C:high-affinity iron permease complex"/>
    <property type="evidence" value="ECO:0007669"/>
    <property type="project" value="InterPro"/>
</dbReference>
<comment type="subcellular location">
    <subcellularLocation>
        <location evidence="1">Membrane</location>
        <topology evidence="1">Multi-pass membrane protein</topology>
    </subcellularLocation>
</comment>
<evidence type="ECO:0000256" key="1">
    <source>
        <dbReference type="ARBA" id="ARBA00004141"/>
    </source>
</evidence>
<evidence type="ECO:0000256" key="3">
    <source>
        <dbReference type="ARBA" id="ARBA00022692"/>
    </source>
</evidence>
<feature type="transmembrane region" description="Helical" evidence="6">
    <location>
        <begin position="171"/>
        <end position="192"/>
    </location>
</feature>
<keyword evidence="3 6" id="KW-0812">Transmembrane</keyword>
<feature type="transmembrane region" description="Helical" evidence="6">
    <location>
        <begin position="145"/>
        <end position="164"/>
    </location>
</feature>
<keyword evidence="4 6" id="KW-1133">Transmembrane helix</keyword>
<protein>
    <submittedName>
        <fullName evidence="7">Membrane protein, putative</fullName>
    </submittedName>
</protein>
<feature type="transmembrane region" description="Helical" evidence="6">
    <location>
        <begin position="6"/>
        <end position="27"/>
    </location>
</feature>
<sequence length="273" mass="30506">MTMPGFIMGFREGLEAFLLIAITLKYITSINQGHLKNKVIQGTVAGLIISVILGLLLSQFAEYLGGVSSLTKLWESVASLVALLLVSVFIVWMIRHGSHMSQYIENQVGQSVSSNALFWISLIIIAREGTEIAIFSFAGKYPFEVVSMGIVSALILSILIFYSLVKINLSLLFKITLAYLILQAGYLLGYSIHEGFSALKGYGVIMSDNYIFNKAFNVSNTLLSHKNGSLGIPLHVIFGWYSKPEWIQFIVQYLFTFSMFGYWTFYNKKIATK</sequence>